<comment type="caution">
    <text evidence="2">The sequence shown here is derived from an EMBL/GenBank/DDBJ whole genome shotgun (WGS) entry which is preliminary data.</text>
</comment>
<organism evidence="2 3">
    <name type="scientific">Enterococcus mundtii</name>
    <dbReference type="NCBI Taxonomy" id="53346"/>
    <lineage>
        <taxon>Bacteria</taxon>
        <taxon>Bacillati</taxon>
        <taxon>Bacillota</taxon>
        <taxon>Bacilli</taxon>
        <taxon>Lactobacillales</taxon>
        <taxon>Enterococcaceae</taxon>
        <taxon>Enterococcus</taxon>
    </lineage>
</organism>
<protein>
    <submittedName>
        <fullName evidence="2">DUF916 domain-containing protein</fullName>
    </submittedName>
</protein>
<dbReference type="EMBL" id="JABCAG010000260">
    <property type="protein sequence ID" value="NMP60048.1"/>
    <property type="molecule type" value="Genomic_DNA"/>
</dbReference>
<feature type="domain" description="WxL Interacting Protein peptidoglycan binding" evidence="1">
    <location>
        <begin position="1"/>
        <end position="70"/>
    </location>
</feature>
<name>A0A848N1D3_ENTMU</name>
<dbReference type="AlphaFoldDB" id="A0A848N1D3"/>
<evidence type="ECO:0000313" key="2">
    <source>
        <dbReference type="EMBL" id="NMP60048.1"/>
    </source>
</evidence>
<proteinExistence type="predicted"/>
<feature type="non-terminal residue" evidence="2">
    <location>
        <position position="1"/>
    </location>
</feature>
<reference evidence="2 3" key="1">
    <citation type="submission" date="2020-04" db="EMBL/GenBank/DDBJ databases">
        <authorList>
            <person name="Abaymova A."/>
            <person name="Teymurazov M."/>
            <person name="Tazyna O."/>
            <person name="Chatushin Y."/>
            <person name="Svetoch E."/>
            <person name="Pereligyn V."/>
            <person name="Pohylenko V."/>
            <person name="Platonov M."/>
            <person name="Kartsev N."/>
            <person name="Skryabin Y."/>
            <person name="Sizova A."/>
            <person name="Solomentsev V."/>
            <person name="Kislichkina A."/>
            <person name="Bogun A."/>
        </authorList>
    </citation>
    <scope>NUCLEOTIDE SEQUENCE [LARGE SCALE GENOMIC DNA]</scope>
    <source>
        <strain evidence="3">SCPM-O-B-8398 (E28)</strain>
    </source>
</reference>
<dbReference type="Pfam" id="PF06030">
    <property type="entry name" value="WxLIP_PGBD"/>
    <property type="match status" value="1"/>
</dbReference>
<dbReference type="RefSeq" id="WP_169059416.1">
    <property type="nucleotide sequence ID" value="NZ_JABCAG010000260.1"/>
</dbReference>
<evidence type="ECO:0000313" key="3">
    <source>
        <dbReference type="Proteomes" id="UP000557857"/>
    </source>
</evidence>
<feature type="non-terminal residue" evidence="2">
    <location>
        <position position="70"/>
    </location>
</feature>
<sequence>QITPHTAYTNVHGVVEYGKDAEEADPTLPYSVDALIEASEVIDLAGNETKTVEVALRMPEASFEGFLAGG</sequence>
<evidence type="ECO:0000259" key="1">
    <source>
        <dbReference type="Pfam" id="PF06030"/>
    </source>
</evidence>
<dbReference type="Proteomes" id="UP000557857">
    <property type="component" value="Unassembled WGS sequence"/>
</dbReference>
<accession>A0A848N1D3</accession>
<gene>
    <name evidence="2" type="ORF">HI921_16710</name>
</gene>
<dbReference type="InterPro" id="IPR010317">
    <property type="entry name" value="WxLIP_PGBD"/>
</dbReference>